<dbReference type="InterPro" id="IPR015947">
    <property type="entry name" value="PUA-like_sf"/>
</dbReference>
<dbReference type="PANTHER" id="PTHR39203">
    <property type="entry name" value="CYTOPLASMIC PROTEIN-RELATED"/>
    <property type="match status" value="1"/>
</dbReference>
<dbReference type="Pfam" id="PF04266">
    <property type="entry name" value="ASCH"/>
    <property type="match status" value="1"/>
</dbReference>
<dbReference type="Gene3D" id="3.40.630.30">
    <property type="match status" value="1"/>
</dbReference>
<dbReference type="SUPFAM" id="SSF55729">
    <property type="entry name" value="Acyl-CoA N-acyltransferases (Nat)"/>
    <property type="match status" value="1"/>
</dbReference>
<dbReference type="SMART" id="SM01022">
    <property type="entry name" value="ASCH"/>
    <property type="match status" value="1"/>
</dbReference>
<dbReference type="SUPFAM" id="SSF88697">
    <property type="entry name" value="PUA domain-like"/>
    <property type="match status" value="1"/>
</dbReference>
<dbReference type="InterPro" id="IPR009326">
    <property type="entry name" value="DUF984"/>
</dbReference>
<evidence type="ECO:0000313" key="2">
    <source>
        <dbReference type="EMBL" id="KGA14000.1"/>
    </source>
</evidence>
<protein>
    <recommendedName>
        <fullName evidence="1">N-acetyltransferase domain-containing protein</fullName>
    </recommendedName>
</protein>
<dbReference type="GO" id="GO:0016747">
    <property type="term" value="F:acyltransferase activity, transferring groups other than amino-acyl groups"/>
    <property type="evidence" value="ECO:0007669"/>
    <property type="project" value="InterPro"/>
</dbReference>
<dbReference type="AlphaFoldDB" id="A0A094PQK2"/>
<dbReference type="PANTHER" id="PTHR39203:SF1">
    <property type="entry name" value="CYTOPLASMIC PROTEIN"/>
    <property type="match status" value="1"/>
</dbReference>
<name>A0A094PQK2_9ZZZZ</name>
<organism evidence="2">
    <name type="scientific">freshwater metagenome</name>
    <dbReference type="NCBI Taxonomy" id="449393"/>
    <lineage>
        <taxon>unclassified sequences</taxon>
        <taxon>metagenomes</taxon>
        <taxon>ecological metagenomes</taxon>
    </lineage>
</organism>
<dbReference type="InterPro" id="IPR007374">
    <property type="entry name" value="ASCH_domain"/>
</dbReference>
<dbReference type="EMBL" id="JNSL01000164">
    <property type="protein sequence ID" value="KGA14000.1"/>
    <property type="molecule type" value="Genomic_DNA"/>
</dbReference>
<dbReference type="InterPro" id="IPR016181">
    <property type="entry name" value="Acyl_CoA_acyltransferase"/>
</dbReference>
<comment type="caution">
    <text evidence="2">The sequence shown here is derived from an EMBL/GenBank/DDBJ whole genome shotgun (WGS) entry which is preliminary data.</text>
</comment>
<dbReference type="Gene3D" id="3.10.400.10">
    <property type="entry name" value="Sulfate adenylyltransferase"/>
    <property type="match status" value="1"/>
</dbReference>
<proteinExistence type="predicted"/>
<reference evidence="2" key="1">
    <citation type="submission" date="2014-06" db="EMBL/GenBank/DDBJ databases">
        <title>Key roles for freshwater Actinobacteria revealed by deep metagenomic sequencing.</title>
        <authorList>
            <person name="Ghai R."/>
            <person name="Mizuno C.M."/>
            <person name="Picazo A."/>
            <person name="Camacho A."/>
            <person name="Rodriguez-Valera F."/>
        </authorList>
    </citation>
    <scope>NUCLEOTIDE SEQUENCE</scope>
</reference>
<dbReference type="PROSITE" id="PS51186">
    <property type="entry name" value="GNAT"/>
    <property type="match status" value="1"/>
</dbReference>
<dbReference type="Pfam" id="PF13302">
    <property type="entry name" value="Acetyltransf_3"/>
    <property type="match status" value="1"/>
</dbReference>
<gene>
    <name evidence="2" type="ORF">GM51_18350</name>
</gene>
<accession>A0A094PQK2</accession>
<evidence type="ECO:0000259" key="1">
    <source>
        <dbReference type="PROSITE" id="PS51186"/>
    </source>
</evidence>
<sequence length="290" mass="32007">MFKVVDNLRSIEFGTPGESRARLVEFIVNGNKRATAGLLDDYAKESEPIENVGECLAMLDNNDHHVATLRVTRVEVSRFIDVPDEFALAEAEGDLNAADFRASHSNYWSQIGETITDDTQIVQVYFELLTHRLRPLQASDAEWIYHACQDTEVQRWTKIPRPYTREHATSFVVDQNGELLANAIINSRTGKPAGVAGIHHIKDGVATVGYWIAPEARRTGAASTALRILPSIAKRLGQVHTVRAVIAETNTASRATAERAGFKIARNSAEHCPDGATQTAALDYELTNQQ</sequence>
<dbReference type="InterPro" id="IPR000182">
    <property type="entry name" value="GNAT_dom"/>
</dbReference>
<feature type="domain" description="N-acetyltransferase" evidence="1">
    <location>
        <begin position="131"/>
        <end position="289"/>
    </location>
</feature>